<feature type="binding site" evidence="9">
    <location>
        <position position="191"/>
    </location>
    <ligand>
        <name>Ca(2+)</name>
        <dbReference type="ChEBI" id="CHEBI:29108"/>
        <label>2</label>
    </ligand>
</feature>
<dbReference type="Pfam" id="PF00141">
    <property type="entry name" value="peroxidase"/>
    <property type="match status" value="1"/>
</dbReference>
<sequence length="291" mass="32312">MLVSSLEDFGNFSTLEYDYYSESCPQAEQIIQAVLQRQYEGCDASVFLDPGEGIESEKESPRNETLKGFEIIDLIKSRVRRTLAYKEVATYELPSPNDDLPKTLAVCASRGFNEPETVSLFGAHSIGMIHCKFFHNCLYNFNGTEAPDPSLDPNFLNVMRMKCNNATKPSGSLPSTFPSSSFAASPTSNFDASSPMSSPSPEEPGMEMDYEGVRANSGTLYYRSLLQGRGILHVDQQLTAKEETADWVRAYASDASLFQRDFATVMMKLSNLRVLTSPMGQVRLKCSKLAY</sequence>
<evidence type="ECO:0000256" key="2">
    <source>
        <dbReference type="ARBA" id="ARBA00012313"/>
    </source>
</evidence>
<keyword evidence="5 9" id="KW-0479">Metal-binding</keyword>
<dbReference type="GO" id="GO:0046872">
    <property type="term" value="F:metal ion binding"/>
    <property type="evidence" value="ECO:0007669"/>
    <property type="project" value="UniProtKB-UniRule"/>
</dbReference>
<keyword evidence="10" id="KW-1015">Disulfide bond</keyword>
<feature type="compositionally biased region" description="Low complexity" evidence="12">
    <location>
        <begin position="169"/>
        <end position="200"/>
    </location>
</feature>
<keyword evidence="6 11" id="KW-0560">Oxidoreductase</keyword>
<keyword evidence="3 11" id="KW-0575">Peroxidase</keyword>
<dbReference type="GO" id="GO:0042744">
    <property type="term" value="P:hydrogen peroxide catabolic process"/>
    <property type="evidence" value="ECO:0007669"/>
    <property type="project" value="UniProtKB-KW"/>
</dbReference>
<dbReference type="GO" id="GO:0020037">
    <property type="term" value="F:heme binding"/>
    <property type="evidence" value="ECO:0007669"/>
    <property type="project" value="UniProtKB-UniRule"/>
</dbReference>
<reference evidence="14 15" key="1">
    <citation type="submission" date="2023-12" db="EMBL/GenBank/DDBJ databases">
        <title>A high-quality genome assembly for Dillenia turbinata (Dilleniales).</title>
        <authorList>
            <person name="Chanderbali A."/>
        </authorList>
    </citation>
    <scope>NUCLEOTIDE SEQUENCE [LARGE SCALE GENOMIC DNA]</scope>
    <source>
        <strain evidence="14">LSX21</strain>
        <tissue evidence="14">Leaf</tissue>
    </source>
</reference>
<evidence type="ECO:0000256" key="4">
    <source>
        <dbReference type="ARBA" id="ARBA00022617"/>
    </source>
</evidence>
<dbReference type="PANTHER" id="PTHR31235">
    <property type="entry name" value="PEROXIDASE 25-RELATED"/>
    <property type="match status" value="1"/>
</dbReference>
<protein>
    <recommendedName>
        <fullName evidence="2 11">Peroxidase</fullName>
        <ecNumber evidence="2 11">1.11.1.7</ecNumber>
    </recommendedName>
</protein>
<keyword evidence="15" id="KW-1185">Reference proteome</keyword>
<evidence type="ECO:0000256" key="9">
    <source>
        <dbReference type="PIRSR" id="PIRSR600823-3"/>
    </source>
</evidence>
<evidence type="ECO:0000256" key="10">
    <source>
        <dbReference type="PIRSR" id="PIRSR600823-5"/>
    </source>
</evidence>
<comment type="function">
    <text evidence="11">Removal of H(2)O(2), oxidation of toxic reductants, biosynthesis and degradation of lignin, suberization, auxin catabolism, response to environmental stresses such as wounding, pathogen attack and oxidative stress.</text>
</comment>
<dbReference type="Gene3D" id="1.10.520.10">
    <property type="match status" value="1"/>
</dbReference>
<feature type="disulfide bond" evidence="10">
    <location>
        <begin position="131"/>
        <end position="163"/>
    </location>
</feature>
<organism evidence="14 15">
    <name type="scientific">Dillenia turbinata</name>
    <dbReference type="NCBI Taxonomy" id="194707"/>
    <lineage>
        <taxon>Eukaryota</taxon>
        <taxon>Viridiplantae</taxon>
        <taxon>Streptophyta</taxon>
        <taxon>Embryophyta</taxon>
        <taxon>Tracheophyta</taxon>
        <taxon>Spermatophyta</taxon>
        <taxon>Magnoliopsida</taxon>
        <taxon>eudicotyledons</taxon>
        <taxon>Gunneridae</taxon>
        <taxon>Pentapetalae</taxon>
        <taxon>Dilleniales</taxon>
        <taxon>Dilleniaceae</taxon>
        <taxon>Dillenia</taxon>
    </lineage>
</organism>
<dbReference type="PRINTS" id="PR00461">
    <property type="entry name" value="PLPEROXIDASE"/>
</dbReference>
<dbReference type="EMBL" id="JBAMMX010000028">
    <property type="protein sequence ID" value="KAK6912075.1"/>
    <property type="molecule type" value="Genomic_DNA"/>
</dbReference>
<dbReference type="EC" id="1.11.1.7" evidence="2 11"/>
<feature type="domain" description="Plant heme peroxidase family profile" evidence="13">
    <location>
        <begin position="14"/>
        <end position="290"/>
    </location>
</feature>
<dbReference type="GO" id="GO:0140825">
    <property type="term" value="F:lactoperoxidase activity"/>
    <property type="evidence" value="ECO:0007669"/>
    <property type="project" value="UniProtKB-EC"/>
</dbReference>
<dbReference type="InterPro" id="IPR002016">
    <property type="entry name" value="Haem_peroxidase"/>
</dbReference>
<keyword evidence="11" id="KW-0964">Secreted</keyword>
<name>A0AAN8YTI8_9MAGN</name>
<evidence type="ECO:0000256" key="6">
    <source>
        <dbReference type="ARBA" id="ARBA00023002"/>
    </source>
</evidence>
<comment type="cofactor">
    <cofactor evidence="9 11">
        <name>heme b</name>
        <dbReference type="ChEBI" id="CHEBI:60344"/>
    </cofactor>
    <text evidence="9 11">Binds 1 heme b (iron(II)-protoporphyrin IX) group per subunit.</text>
</comment>
<dbReference type="GO" id="GO:0006979">
    <property type="term" value="P:response to oxidative stress"/>
    <property type="evidence" value="ECO:0007669"/>
    <property type="project" value="UniProtKB-UniRule"/>
</dbReference>
<feature type="region of interest" description="Disordered" evidence="12">
    <location>
        <begin position="169"/>
        <end position="206"/>
    </location>
</feature>
<keyword evidence="9 11" id="KW-0106">Calcium</keyword>
<evidence type="ECO:0000259" key="13">
    <source>
        <dbReference type="PROSITE" id="PS50873"/>
    </source>
</evidence>
<dbReference type="Proteomes" id="UP001370490">
    <property type="component" value="Unassembled WGS sequence"/>
</dbReference>
<comment type="similarity">
    <text evidence="11">Belongs to the peroxidase family. Classical plant (class III) peroxidase subfamily.</text>
</comment>
<keyword evidence="11" id="KW-0376">Hydrogen peroxide</keyword>
<evidence type="ECO:0000313" key="15">
    <source>
        <dbReference type="Proteomes" id="UP001370490"/>
    </source>
</evidence>
<feature type="binding site" description="axial binding residue" evidence="9">
    <location>
        <position position="124"/>
    </location>
    <ligand>
        <name>heme b</name>
        <dbReference type="ChEBI" id="CHEBI:60344"/>
    </ligand>
    <ligandPart>
        <name>Fe</name>
        <dbReference type="ChEBI" id="CHEBI:18248"/>
    </ligandPart>
</feature>
<comment type="cofactor">
    <cofactor evidence="9 11">
        <name>Ca(2+)</name>
        <dbReference type="ChEBI" id="CHEBI:29108"/>
    </cofactor>
    <text evidence="9 11">Binds 2 calcium ions per subunit.</text>
</comment>
<accession>A0AAN8YTI8</accession>
<proteinExistence type="inferred from homology"/>
<evidence type="ECO:0000256" key="11">
    <source>
        <dbReference type="RuleBase" id="RU362060"/>
    </source>
</evidence>
<dbReference type="AlphaFoldDB" id="A0AAN8YTI8"/>
<dbReference type="InterPro" id="IPR000823">
    <property type="entry name" value="Peroxidase_pln"/>
</dbReference>
<dbReference type="SUPFAM" id="SSF48113">
    <property type="entry name" value="Heme-dependent peroxidases"/>
    <property type="match status" value="1"/>
</dbReference>
<gene>
    <name evidence="14" type="ORF">RJ641_024168</name>
</gene>
<evidence type="ECO:0000256" key="12">
    <source>
        <dbReference type="SAM" id="MobiDB-lite"/>
    </source>
</evidence>
<keyword evidence="4 11" id="KW-0349">Heme</keyword>
<evidence type="ECO:0000256" key="1">
    <source>
        <dbReference type="ARBA" id="ARBA00000189"/>
    </source>
</evidence>
<feature type="binding site" evidence="8">
    <location>
        <position position="94"/>
    </location>
    <ligand>
        <name>substrate</name>
    </ligand>
</feature>
<dbReference type="GO" id="GO:0005576">
    <property type="term" value="C:extracellular region"/>
    <property type="evidence" value="ECO:0007669"/>
    <property type="project" value="UniProtKB-SubCell"/>
</dbReference>
<feature type="binding site" evidence="9">
    <location>
        <position position="209"/>
    </location>
    <ligand>
        <name>Ca(2+)</name>
        <dbReference type="ChEBI" id="CHEBI:29108"/>
        <label>2</label>
    </ligand>
</feature>
<evidence type="ECO:0000256" key="8">
    <source>
        <dbReference type="PIRSR" id="PIRSR600823-2"/>
    </source>
</evidence>
<evidence type="ECO:0000313" key="14">
    <source>
        <dbReference type="EMBL" id="KAK6912075.1"/>
    </source>
</evidence>
<evidence type="ECO:0000256" key="3">
    <source>
        <dbReference type="ARBA" id="ARBA00022559"/>
    </source>
</evidence>
<comment type="subcellular location">
    <subcellularLocation>
        <location evidence="11">Secreted</location>
    </subcellularLocation>
</comment>
<dbReference type="PROSITE" id="PS50873">
    <property type="entry name" value="PEROXIDASE_4"/>
    <property type="match status" value="1"/>
</dbReference>
<dbReference type="InterPro" id="IPR010255">
    <property type="entry name" value="Haem_peroxidase_sf"/>
</dbReference>
<evidence type="ECO:0000256" key="7">
    <source>
        <dbReference type="ARBA" id="ARBA00023004"/>
    </source>
</evidence>
<comment type="caution">
    <text evidence="14">The sequence shown here is derived from an EMBL/GenBank/DDBJ whole genome shotgun (WGS) entry which is preliminary data.</text>
</comment>
<comment type="catalytic activity">
    <reaction evidence="1 11">
        <text>2 a phenolic donor + H2O2 = 2 a phenolic radical donor + 2 H2O</text>
        <dbReference type="Rhea" id="RHEA:56136"/>
        <dbReference type="ChEBI" id="CHEBI:15377"/>
        <dbReference type="ChEBI" id="CHEBI:16240"/>
        <dbReference type="ChEBI" id="CHEBI:139520"/>
        <dbReference type="ChEBI" id="CHEBI:139521"/>
        <dbReference type="EC" id="1.11.1.7"/>
    </reaction>
</comment>
<evidence type="ECO:0000256" key="5">
    <source>
        <dbReference type="ARBA" id="ARBA00022723"/>
    </source>
</evidence>
<keyword evidence="7 9" id="KW-0408">Iron</keyword>
<dbReference type="Gene3D" id="1.10.420.10">
    <property type="entry name" value="Peroxidase, domain 2"/>
    <property type="match status" value="1"/>
</dbReference>